<organism evidence="2 3">
    <name type="scientific">Stenotrophomonas rhizophila</name>
    <dbReference type="NCBI Taxonomy" id="216778"/>
    <lineage>
        <taxon>Bacteria</taxon>
        <taxon>Pseudomonadati</taxon>
        <taxon>Pseudomonadota</taxon>
        <taxon>Gammaproteobacteria</taxon>
        <taxon>Lysobacterales</taxon>
        <taxon>Lysobacteraceae</taxon>
        <taxon>Stenotrophomonas</taxon>
    </lineage>
</organism>
<sequence>MSRPVPPTLPDDAALAQLHAHAVTQLSPATLARLRAARHAPQRARAHGWWLATACSLVVALGLGISFTARPPAATPMQVAAMAADDSSDVLDENPDLYLWLGATDLAME</sequence>
<name>A0AAP5AKP7_9GAMM</name>
<evidence type="ECO:0008006" key="4">
    <source>
        <dbReference type="Google" id="ProtNLM"/>
    </source>
</evidence>
<feature type="transmembrane region" description="Helical" evidence="1">
    <location>
        <begin position="48"/>
        <end position="69"/>
    </location>
</feature>
<reference evidence="2" key="1">
    <citation type="submission" date="2023-07" db="EMBL/GenBank/DDBJ databases">
        <title>Functional and genomic diversity of the sorghum phyllosphere microbiome.</title>
        <authorList>
            <person name="Shade A."/>
        </authorList>
    </citation>
    <scope>NUCLEOTIDE SEQUENCE</scope>
    <source>
        <strain evidence="2">SORGH_AS_0457</strain>
    </source>
</reference>
<proteinExistence type="predicted"/>
<keyword evidence="1" id="KW-0812">Transmembrane</keyword>
<evidence type="ECO:0000313" key="3">
    <source>
        <dbReference type="Proteomes" id="UP001226084"/>
    </source>
</evidence>
<evidence type="ECO:0000313" key="2">
    <source>
        <dbReference type="EMBL" id="MDQ1109747.1"/>
    </source>
</evidence>
<keyword evidence="1" id="KW-0472">Membrane</keyword>
<protein>
    <recommendedName>
        <fullName evidence="4">DUF3379 domain-containing protein</fullName>
    </recommendedName>
</protein>
<dbReference type="EMBL" id="JAUTAS010000001">
    <property type="protein sequence ID" value="MDQ1109747.1"/>
    <property type="molecule type" value="Genomic_DNA"/>
</dbReference>
<evidence type="ECO:0000256" key="1">
    <source>
        <dbReference type="SAM" id="Phobius"/>
    </source>
</evidence>
<dbReference type="AlphaFoldDB" id="A0AAP5AKP7"/>
<gene>
    <name evidence="2" type="ORF">QE424_002906</name>
</gene>
<dbReference type="Proteomes" id="UP001226084">
    <property type="component" value="Unassembled WGS sequence"/>
</dbReference>
<keyword evidence="1" id="KW-1133">Transmembrane helix</keyword>
<accession>A0AAP5AKP7</accession>
<comment type="caution">
    <text evidence="2">The sequence shown here is derived from an EMBL/GenBank/DDBJ whole genome shotgun (WGS) entry which is preliminary data.</text>
</comment>